<evidence type="ECO:0000256" key="2">
    <source>
        <dbReference type="ARBA" id="ARBA00022692"/>
    </source>
</evidence>
<gene>
    <name evidence="7" type="primary">yrbG</name>
    <name evidence="7" type="ORF">CF67_09045</name>
</gene>
<dbReference type="OrthoDB" id="9794225at2"/>
<evidence type="ECO:0000256" key="1">
    <source>
        <dbReference type="ARBA" id="ARBA00004141"/>
    </source>
</evidence>
<comment type="subcellular location">
    <subcellularLocation>
        <location evidence="1">Membrane</location>
        <topology evidence="1">Multi-pass membrane protein</topology>
    </subcellularLocation>
</comment>
<dbReference type="GO" id="GO:0008273">
    <property type="term" value="F:calcium, potassium:sodium antiporter activity"/>
    <property type="evidence" value="ECO:0007669"/>
    <property type="project" value="TreeGrafter"/>
</dbReference>
<evidence type="ECO:0000256" key="3">
    <source>
        <dbReference type="ARBA" id="ARBA00022989"/>
    </source>
</evidence>
<keyword evidence="4 5" id="KW-0472">Membrane</keyword>
<dbReference type="NCBIfam" id="TIGR00367">
    <property type="entry name" value="calcium/sodium antiporter"/>
    <property type="match status" value="1"/>
</dbReference>
<feature type="transmembrane region" description="Helical" evidence="5">
    <location>
        <begin position="267"/>
        <end position="284"/>
    </location>
</feature>
<feature type="transmembrane region" description="Helical" evidence="5">
    <location>
        <begin position="166"/>
        <end position="182"/>
    </location>
</feature>
<keyword evidence="2 5" id="KW-0812">Transmembrane</keyword>
<dbReference type="InterPro" id="IPR044880">
    <property type="entry name" value="NCX_ion-bd_dom_sf"/>
</dbReference>
<proteinExistence type="predicted"/>
<keyword evidence="8" id="KW-1185">Reference proteome</keyword>
<evidence type="ECO:0000256" key="5">
    <source>
        <dbReference type="SAM" id="Phobius"/>
    </source>
</evidence>
<dbReference type="GO" id="GO:0005262">
    <property type="term" value="F:calcium channel activity"/>
    <property type="evidence" value="ECO:0007669"/>
    <property type="project" value="TreeGrafter"/>
</dbReference>
<evidence type="ECO:0000313" key="7">
    <source>
        <dbReference type="EMBL" id="KEY90871.1"/>
    </source>
</evidence>
<dbReference type="eggNOG" id="COG0530">
    <property type="taxonomic scope" value="Bacteria"/>
</dbReference>
<organism evidence="7 8">
    <name type="scientific">Candidatus Photodesmus blepharonis</name>
    <dbReference type="NCBI Taxonomy" id="1179155"/>
    <lineage>
        <taxon>Bacteria</taxon>
        <taxon>Pseudomonadati</taxon>
        <taxon>Pseudomonadota</taxon>
        <taxon>Gammaproteobacteria</taxon>
        <taxon>Vibrionales</taxon>
        <taxon>Vibrionaceae</taxon>
        <taxon>Candidatus Photodesmus</taxon>
    </lineage>
</organism>
<dbReference type="STRING" id="1179155.CF67_09045"/>
<feature type="domain" description="Sodium/calcium exchanger membrane region" evidence="6">
    <location>
        <begin position="4"/>
        <end position="142"/>
    </location>
</feature>
<evidence type="ECO:0000313" key="8">
    <source>
        <dbReference type="Proteomes" id="UP000053784"/>
    </source>
</evidence>
<name>A0A084CM42_9GAMM</name>
<dbReference type="PANTHER" id="PTHR10846">
    <property type="entry name" value="SODIUM/POTASSIUM/CALCIUM EXCHANGER"/>
    <property type="match status" value="1"/>
</dbReference>
<feature type="transmembrane region" description="Helical" evidence="5">
    <location>
        <begin position="202"/>
        <end position="226"/>
    </location>
</feature>
<dbReference type="RefSeq" id="WP_034415187.1">
    <property type="nucleotide sequence ID" value="NZ_JGVK01000033.1"/>
</dbReference>
<feature type="transmembrane region" description="Helical" evidence="5">
    <location>
        <begin position="296"/>
        <end position="313"/>
    </location>
</feature>
<dbReference type="Pfam" id="PF01699">
    <property type="entry name" value="Na_Ca_ex"/>
    <property type="match status" value="2"/>
</dbReference>
<feature type="transmembrane region" description="Helical" evidence="5">
    <location>
        <begin position="70"/>
        <end position="91"/>
    </location>
</feature>
<feature type="transmembrane region" description="Helical" evidence="5">
    <location>
        <begin position="35"/>
        <end position="58"/>
    </location>
</feature>
<dbReference type="PANTHER" id="PTHR10846:SF8">
    <property type="entry name" value="INNER MEMBRANE PROTEIN YRBG"/>
    <property type="match status" value="1"/>
</dbReference>
<dbReference type="GO" id="GO:0005886">
    <property type="term" value="C:plasma membrane"/>
    <property type="evidence" value="ECO:0007669"/>
    <property type="project" value="TreeGrafter"/>
</dbReference>
<dbReference type="InterPro" id="IPR004837">
    <property type="entry name" value="NaCa_Exmemb"/>
</dbReference>
<comment type="caution">
    <text evidence="7">The sequence shown here is derived from an EMBL/GenBank/DDBJ whole genome shotgun (WGS) entry which is preliminary data.</text>
</comment>
<accession>A0A084CM42</accession>
<sequence length="315" mass="34080">MVKAIMFLIIALIFLAWSANKLVIGAATLAHNIGLSPIVIGMTILAIGSSIPEMILSITVAMEGKINTAVGNILGSNIANVTLILGILAMVKPVSLNTSALYRELPLMIIVTSIAGTVLWDHHLSLCEGLWLLIAFITLTLVIVHISRKNKTNIKEKNISKNMSNFKALIWTIFALIVLPLSSDNLVSNAVLIAKHFGMSDLMIGLTIISVGTSLPELTTSLVGILKGESDMVIGNIIGSNIFNILVVMGISGILNPSFLTNYAMERDFWVMFSVSLLLVTMVLDKSRTINFIKGSILLTLFVAYQTYLIININA</sequence>
<dbReference type="GO" id="GO:0006874">
    <property type="term" value="P:intracellular calcium ion homeostasis"/>
    <property type="evidence" value="ECO:0007669"/>
    <property type="project" value="TreeGrafter"/>
</dbReference>
<reference evidence="7 8" key="1">
    <citation type="submission" date="2014-03" db="EMBL/GenBank/DDBJ databases">
        <title>Selection and divergence in the genomes of co-occurring obligate luminous symbionts with specific hosts.</title>
        <authorList>
            <person name="Hendry T.A."/>
            <person name="de Wet J.R."/>
            <person name="Dunlap P.V."/>
        </authorList>
    </citation>
    <scope>NUCLEOTIDE SEQUENCE [LARGE SCALE GENOMIC DNA]</scope>
    <source>
        <strain evidence="7 8">Ppalp.1</strain>
    </source>
</reference>
<dbReference type="EMBL" id="JGVK01000033">
    <property type="protein sequence ID" value="KEY90871.1"/>
    <property type="molecule type" value="Genomic_DNA"/>
</dbReference>
<dbReference type="InterPro" id="IPR004481">
    <property type="entry name" value="K/Na/Ca-exchanger"/>
</dbReference>
<evidence type="ECO:0000259" key="6">
    <source>
        <dbReference type="Pfam" id="PF01699"/>
    </source>
</evidence>
<feature type="domain" description="Sodium/calcium exchanger membrane region" evidence="6">
    <location>
        <begin position="168"/>
        <end position="310"/>
    </location>
</feature>
<feature type="transmembrane region" description="Helical" evidence="5">
    <location>
        <begin position="233"/>
        <end position="255"/>
    </location>
</feature>
<feature type="transmembrane region" description="Helical" evidence="5">
    <location>
        <begin position="129"/>
        <end position="146"/>
    </location>
</feature>
<dbReference type="Gene3D" id="1.20.1420.30">
    <property type="entry name" value="NCX, central ion-binding region"/>
    <property type="match status" value="2"/>
</dbReference>
<dbReference type="Proteomes" id="UP000053784">
    <property type="component" value="Unassembled WGS sequence"/>
</dbReference>
<protein>
    <submittedName>
        <fullName evidence="7">Inner membrane protein yrbG</fullName>
    </submittedName>
</protein>
<keyword evidence="3 5" id="KW-1133">Transmembrane helix</keyword>
<evidence type="ECO:0000256" key="4">
    <source>
        <dbReference type="ARBA" id="ARBA00023136"/>
    </source>
</evidence>
<dbReference type="AlphaFoldDB" id="A0A084CM42"/>